<evidence type="ECO:0000256" key="1">
    <source>
        <dbReference type="SAM" id="SignalP"/>
    </source>
</evidence>
<dbReference type="InterPro" id="IPR044741">
    <property type="entry name" value="NsLTP-like"/>
</dbReference>
<organism evidence="4 5">
    <name type="scientific">Morella rubra</name>
    <name type="common">Chinese bayberry</name>
    <dbReference type="NCBI Taxonomy" id="262757"/>
    <lineage>
        <taxon>Eukaryota</taxon>
        <taxon>Viridiplantae</taxon>
        <taxon>Streptophyta</taxon>
        <taxon>Embryophyta</taxon>
        <taxon>Tracheophyta</taxon>
        <taxon>Spermatophyta</taxon>
        <taxon>Magnoliopsida</taxon>
        <taxon>eudicotyledons</taxon>
        <taxon>Gunneridae</taxon>
        <taxon>Pentapetalae</taxon>
        <taxon>rosids</taxon>
        <taxon>fabids</taxon>
        <taxon>Fagales</taxon>
        <taxon>Myricaceae</taxon>
        <taxon>Morella</taxon>
    </lineage>
</organism>
<comment type="caution">
    <text evidence="4">The sequence shown here is derived from an EMBL/GenBank/DDBJ whole genome shotgun (WGS) entry which is preliminary data.</text>
</comment>
<dbReference type="SMART" id="SM00499">
    <property type="entry name" value="AAI"/>
    <property type="match status" value="1"/>
</dbReference>
<dbReference type="Gene3D" id="1.10.110.10">
    <property type="entry name" value="Plant lipid-transfer and hydrophobic proteins"/>
    <property type="match status" value="1"/>
</dbReference>
<reference evidence="4" key="3">
    <citation type="submission" date="2019-09" db="EMBL/GenBank/DDBJ databases">
        <authorList>
            <person name="Gao Z."/>
        </authorList>
    </citation>
    <scope>NUCLEOTIDE SEQUENCE</scope>
    <source>
        <tissue evidence="4">Leaves</tissue>
    </source>
</reference>
<keyword evidence="5" id="KW-1185">Reference proteome</keyword>
<dbReference type="SUPFAM" id="SSF47699">
    <property type="entry name" value="Bifunctional inhibitor/lipid-transfer protein/seed storage 2S albumin"/>
    <property type="match status" value="1"/>
</dbReference>
<sequence>MEMVGKKLVVFLVLMALVFEGARALTLCNMTDDGLEACKPSVTPPNPVDPTAECCKALSGADLKCLCSYKNSMVLPSLGIDPNLAMGLPAKCNLTPPADC</sequence>
<protein>
    <submittedName>
        <fullName evidence="4">Putative lipid-transfer protein DIR1</fullName>
    </submittedName>
</protein>
<feature type="signal peptide" evidence="1">
    <location>
        <begin position="1"/>
        <end position="24"/>
    </location>
</feature>
<dbReference type="Proteomes" id="UP000516437">
    <property type="component" value="Chromosome 2"/>
</dbReference>
<evidence type="ECO:0000259" key="2">
    <source>
        <dbReference type="SMART" id="SM00499"/>
    </source>
</evidence>
<dbReference type="EMBL" id="RXIC02000020">
    <property type="protein sequence ID" value="KAB1224152.1"/>
    <property type="molecule type" value="Genomic_DNA"/>
</dbReference>
<dbReference type="CDD" id="cd04660">
    <property type="entry name" value="nsLTP_like"/>
    <property type="match status" value="1"/>
</dbReference>
<dbReference type="GO" id="GO:0005504">
    <property type="term" value="F:fatty acid binding"/>
    <property type="evidence" value="ECO:0007669"/>
    <property type="project" value="InterPro"/>
</dbReference>
<dbReference type="PANTHER" id="PTHR33122">
    <property type="entry name" value="LIPID BINDING PROTEIN-RELATED"/>
    <property type="match status" value="1"/>
</dbReference>
<dbReference type="Pfam" id="PF14368">
    <property type="entry name" value="LTP_2"/>
    <property type="match status" value="1"/>
</dbReference>
<dbReference type="GO" id="GO:0009627">
    <property type="term" value="P:systemic acquired resistance"/>
    <property type="evidence" value="ECO:0007669"/>
    <property type="project" value="InterPro"/>
</dbReference>
<dbReference type="PANTHER" id="PTHR33122:SF60">
    <property type="entry name" value="LIPID-TRANSFER PROTEIN DIR1-RELATED"/>
    <property type="match status" value="1"/>
</dbReference>
<dbReference type="OrthoDB" id="643149at2759"/>
<proteinExistence type="predicted"/>
<evidence type="ECO:0000313" key="3">
    <source>
        <dbReference type="EMBL" id="KAB1224152.1"/>
    </source>
</evidence>
<dbReference type="InterPro" id="IPR016140">
    <property type="entry name" value="Bifunc_inhib/LTP/seed_store"/>
</dbReference>
<dbReference type="AlphaFoldDB" id="A0A6A1WH48"/>
<reference evidence="4 5" key="2">
    <citation type="journal article" date="2019" name="Plant Biotechnol. J.">
        <title>The red bayberry genome and genetic basis of sex determination.</title>
        <authorList>
            <person name="Jia H.M."/>
            <person name="Jia H.J."/>
            <person name="Cai Q.L."/>
            <person name="Wang Y."/>
            <person name="Zhao H.B."/>
            <person name="Yang W.F."/>
            <person name="Wang G.Y."/>
            <person name="Li Y.H."/>
            <person name="Zhan D.L."/>
            <person name="Shen Y.T."/>
            <person name="Niu Q.F."/>
            <person name="Chang L."/>
            <person name="Qiu J."/>
            <person name="Zhao L."/>
            <person name="Xie H.B."/>
            <person name="Fu W.Y."/>
            <person name="Jin J."/>
            <person name="Li X.W."/>
            <person name="Jiao Y."/>
            <person name="Zhou C.C."/>
            <person name="Tu T."/>
            <person name="Chai C.Y."/>
            <person name="Gao J.L."/>
            <person name="Fan L.J."/>
            <person name="van de Weg E."/>
            <person name="Wang J.Y."/>
            <person name="Gao Z.S."/>
        </authorList>
    </citation>
    <scope>NUCLEOTIDE SEQUENCE [LARGE SCALE GENOMIC DNA]</scope>
    <source>
        <tissue evidence="4">Leaves</tissue>
    </source>
</reference>
<dbReference type="EMBL" id="RXIC02000020">
    <property type="protein sequence ID" value="KAB1224183.1"/>
    <property type="molecule type" value="Genomic_DNA"/>
</dbReference>
<reference evidence="4" key="1">
    <citation type="submission" date="2018-07" db="EMBL/GenBank/DDBJ databases">
        <authorList>
            <person name="Gao Z.-S."/>
            <person name="Jia H.-M."/>
            <person name="Jia H.-J."/>
            <person name="Cai Q.-L."/>
            <person name="Wang Y."/>
            <person name="Zhao H.-B."/>
        </authorList>
    </citation>
    <scope>NUCLEOTIDE SEQUENCE</scope>
    <source>
        <tissue evidence="4">Leaves</tissue>
    </source>
</reference>
<gene>
    <name evidence="4" type="ORF">CJ030_MR2G024412</name>
    <name evidence="3" type="ORF">CJ030_MR2G024443</name>
</gene>
<feature type="domain" description="Bifunctional inhibitor/plant lipid transfer protein/seed storage helical" evidence="2">
    <location>
        <begin position="28"/>
        <end position="100"/>
    </location>
</feature>
<name>A0A6A1WH48_9ROSI</name>
<feature type="chain" id="PRO_5035382582" evidence="1">
    <location>
        <begin position="25"/>
        <end position="100"/>
    </location>
</feature>
<accession>A0A6A1WH48</accession>
<evidence type="ECO:0000313" key="5">
    <source>
        <dbReference type="Proteomes" id="UP000516437"/>
    </source>
</evidence>
<dbReference type="InterPro" id="IPR039265">
    <property type="entry name" value="DIR1-like"/>
</dbReference>
<evidence type="ECO:0000313" key="4">
    <source>
        <dbReference type="EMBL" id="KAB1224183.1"/>
    </source>
</evidence>
<dbReference type="InterPro" id="IPR036312">
    <property type="entry name" value="Bifun_inhib/LTP/seed_sf"/>
</dbReference>
<keyword evidence="1" id="KW-0732">Signal</keyword>